<keyword evidence="5" id="KW-0406">Ion transport</keyword>
<feature type="domain" description="AAA+ ATPase" evidence="7">
    <location>
        <begin position="35"/>
        <end position="217"/>
    </location>
</feature>
<sequence>MFLRTISLRDSTETDSSSYPFTIPVIRNFRELELTGNVTFFVGENGSGKSTMLEAIAHQAGFNTAGGSRNNLYDVHRSGSVFGENLRFSWMPKVTEGFFLRSETFYDFASHIDELQKIDGRAYDAYGGKSLHEQSHGESFLSLFNNRFRNGLYLLDEPEAALSPLRQLSLLKIIHDMESSGRAQFIIATHSPILLGYPNFRILDFDGDRITEVEYEDTDHYNITKDFLNARERYFRELFR</sequence>
<dbReference type="CDD" id="cd00267">
    <property type="entry name" value="ABC_ATPase"/>
    <property type="match status" value="1"/>
</dbReference>
<keyword evidence="4" id="KW-0408">Iron</keyword>
<comment type="subcellular location">
    <subcellularLocation>
        <location evidence="1">Cell membrane</location>
        <topology evidence="1">Peripheral membrane protein</topology>
    </subcellularLocation>
</comment>
<dbReference type="InterPro" id="IPR003593">
    <property type="entry name" value="AAA+_ATPase"/>
</dbReference>
<dbReference type="PANTHER" id="PTHR42771">
    <property type="entry name" value="IRON(3+)-HYDROXAMATE IMPORT ATP-BINDING PROTEIN FHUC"/>
    <property type="match status" value="1"/>
</dbReference>
<dbReference type="PANTHER" id="PTHR42771:SF2">
    <property type="entry name" value="IRON(3+)-HYDROXAMATE IMPORT ATP-BINDING PROTEIN FHUC"/>
    <property type="match status" value="1"/>
</dbReference>
<protein>
    <submittedName>
        <fullName evidence="8">AAA family ATPase</fullName>
    </submittedName>
</protein>
<keyword evidence="6" id="KW-0472">Membrane</keyword>
<proteinExistence type="predicted"/>
<dbReference type="InterPro" id="IPR027417">
    <property type="entry name" value="P-loop_NTPase"/>
</dbReference>
<dbReference type="Pfam" id="PF13304">
    <property type="entry name" value="AAA_21"/>
    <property type="match status" value="1"/>
</dbReference>
<accession>A0ABU9KVN0</accession>
<dbReference type="Gene3D" id="3.40.50.300">
    <property type="entry name" value="P-loop containing nucleotide triphosphate hydrolases"/>
    <property type="match status" value="2"/>
</dbReference>
<dbReference type="Proteomes" id="UP001396646">
    <property type="component" value="Unassembled WGS sequence"/>
</dbReference>
<name>A0ABU9KVN0_9EURY</name>
<organism evidence="8 9">
    <name type="scientific">Methanococcoides cohabitans</name>
    <dbReference type="NCBI Taxonomy" id="3136559"/>
    <lineage>
        <taxon>Archaea</taxon>
        <taxon>Methanobacteriati</taxon>
        <taxon>Methanobacteriota</taxon>
        <taxon>Stenosarchaea group</taxon>
        <taxon>Methanomicrobia</taxon>
        <taxon>Methanosarcinales</taxon>
        <taxon>Methanosarcinaceae</taxon>
        <taxon>Methanococcoides</taxon>
    </lineage>
</organism>
<gene>
    <name evidence="8" type="ORF">WOA13_08300</name>
</gene>
<dbReference type="InterPro" id="IPR051535">
    <property type="entry name" value="Siderophore_ABC-ATPase"/>
</dbReference>
<evidence type="ECO:0000313" key="9">
    <source>
        <dbReference type="Proteomes" id="UP001396646"/>
    </source>
</evidence>
<dbReference type="InterPro" id="IPR038729">
    <property type="entry name" value="Rad50/SbcC_AAA"/>
</dbReference>
<keyword evidence="2" id="KW-0813">Transport</keyword>
<dbReference type="SMART" id="SM00382">
    <property type="entry name" value="AAA"/>
    <property type="match status" value="1"/>
</dbReference>
<evidence type="ECO:0000256" key="1">
    <source>
        <dbReference type="ARBA" id="ARBA00004202"/>
    </source>
</evidence>
<dbReference type="EMBL" id="JBCAUS010000006">
    <property type="protein sequence ID" value="MEL4305818.1"/>
    <property type="molecule type" value="Genomic_DNA"/>
</dbReference>
<dbReference type="RefSeq" id="WP_342127444.1">
    <property type="nucleotide sequence ID" value="NZ_JBCAUS010000006.1"/>
</dbReference>
<evidence type="ECO:0000256" key="5">
    <source>
        <dbReference type="ARBA" id="ARBA00023065"/>
    </source>
</evidence>
<evidence type="ECO:0000313" key="8">
    <source>
        <dbReference type="EMBL" id="MEL4305818.1"/>
    </source>
</evidence>
<dbReference type="InterPro" id="IPR003959">
    <property type="entry name" value="ATPase_AAA_core"/>
</dbReference>
<evidence type="ECO:0000256" key="6">
    <source>
        <dbReference type="ARBA" id="ARBA00023136"/>
    </source>
</evidence>
<dbReference type="SUPFAM" id="SSF52540">
    <property type="entry name" value="P-loop containing nucleoside triphosphate hydrolases"/>
    <property type="match status" value="1"/>
</dbReference>
<evidence type="ECO:0000256" key="4">
    <source>
        <dbReference type="ARBA" id="ARBA00023004"/>
    </source>
</evidence>
<evidence type="ECO:0000256" key="2">
    <source>
        <dbReference type="ARBA" id="ARBA00022448"/>
    </source>
</evidence>
<evidence type="ECO:0000259" key="7">
    <source>
        <dbReference type="SMART" id="SM00382"/>
    </source>
</evidence>
<keyword evidence="3" id="KW-1003">Cell membrane</keyword>
<reference evidence="8 9" key="1">
    <citation type="submission" date="2024-04" db="EMBL/GenBank/DDBJ databases">
        <title>Methanococcoides sp. LMO-2.</title>
        <authorList>
            <person name="Liang L."/>
        </authorList>
    </citation>
    <scope>NUCLEOTIDE SEQUENCE [LARGE SCALE GENOMIC DNA]</scope>
    <source>
        <strain evidence="8 9">LMO-2</strain>
    </source>
</reference>
<keyword evidence="9" id="KW-1185">Reference proteome</keyword>
<dbReference type="Pfam" id="PF13476">
    <property type="entry name" value="AAA_23"/>
    <property type="match status" value="1"/>
</dbReference>
<comment type="caution">
    <text evidence="8">The sequence shown here is derived from an EMBL/GenBank/DDBJ whole genome shotgun (WGS) entry which is preliminary data.</text>
</comment>
<evidence type="ECO:0000256" key="3">
    <source>
        <dbReference type="ARBA" id="ARBA00022475"/>
    </source>
</evidence>